<organism evidence="5 6">
    <name type="scientific">Apiospora rasikravindrae</name>
    <dbReference type="NCBI Taxonomy" id="990691"/>
    <lineage>
        <taxon>Eukaryota</taxon>
        <taxon>Fungi</taxon>
        <taxon>Dikarya</taxon>
        <taxon>Ascomycota</taxon>
        <taxon>Pezizomycotina</taxon>
        <taxon>Sordariomycetes</taxon>
        <taxon>Xylariomycetidae</taxon>
        <taxon>Amphisphaeriales</taxon>
        <taxon>Apiosporaceae</taxon>
        <taxon>Apiospora</taxon>
    </lineage>
</organism>
<evidence type="ECO:0000313" key="6">
    <source>
        <dbReference type="Proteomes" id="UP001444661"/>
    </source>
</evidence>
<dbReference type="Pfam" id="PF02970">
    <property type="entry name" value="TBCA"/>
    <property type="match status" value="1"/>
</dbReference>
<feature type="compositionally biased region" description="Basic and acidic residues" evidence="4">
    <location>
        <begin position="80"/>
        <end position="96"/>
    </location>
</feature>
<comment type="caution">
    <text evidence="5">The sequence shown here is derived from an EMBL/GenBank/DDBJ whole genome shotgun (WGS) entry which is preliminary data.</text>
</comment>
<evidence type="ECO:0000256" key="2">
    <source>
        <dbReference type="ARBA" id="ARBA00023186"/>
    </source>
</evidence>
<evidence type="ECO:0000256" key="1">
    <source>
        <dbReference type="ARBA" id="ARBA00006806"/>
    </source>
</evidence>
<reference evidence="5 6" key="1">
    <citation type="submission" date="2023-01" db="EMBL/GenBank/DDBJ databases">
        <title>Analysis of 21 Apiospora genomes using comparative genomics revels a genus with tremendous synthesis potential of carbohydrate active enzymes and secondary metabolites.</title>
        <authorList>
            <person name="Sorensen T."/>
        </authorList>
    </citation>
    <scope>NUCLEOTIDE SEQUENCE [LARGE SCALE GENOMIC DNA]</scope>
    <source>
        <strain evidence="5 6">CBS 33761</strain>
    </source>
</reference>
<dbReference type="Gene3D" id="1.20.58.90">
    <property type="match status" value="1"/>
</dbReference>
<protein>
    <recommendedName>
        <fullName evidence="3">Tubulin-specific chaperone A</fullName>
    </recommendedName>
</protein>
<dbReference type="Proteomes" id="UP001444661">
    <property type="component" value="Unassembled WGS sequence"/>
</dbReference>
<keyword evidence="3" id="KW-0963">Cytoplasm</keyword>
<keyword evidence="2 3" id="KW-0143">Chaperone</keyword>
<dbReference type="InterPro" id="IPR004226">
    <property type="entry name" value="TBCA"/>
</dbReference>
<comment type="subcellular location">
    <subcellularLocation>
        <location evidence="3">Cytoplasm</location>
        <location evidence="3">Cytoskeleton</location>
    </subcellularLocation>
</comment>
<feature type="region of interest" description="Disordered" evidence="4">
    <location>
        <begin position="70"/>
        <end position="96"/>
    </location>
</feature>
<keyword evidence="6" id="KW-1185">Reference proteome</keyword>
<dbReference type="InterPro" id="IPR036126">
    <property type="entry name" value="TBCA_sf"/>
</dbReference>
<accession>A0ABR1UE39</accession>
<feature type="compositionally biased region" description="Polar residues" evidence="4">
    <location>
        <begin position="1"/>
        <end position="10"/>
    </location>
</feature>
<gene>
    <name evidence="5" type="ORF">PG993_001376</name>
</gene>
<keyword evidence="3" id="KW-0493">Microtubule</keyword>
<comment type="subunit">
    <text evidence="3">Supercomplex made of cofactors A to E. Cofactors A and D function by capturing and stabilizing tubulin in a quasi-native conformation. Cofactor E binds to the cofactor D-tubulin complex; interaction with cofactor C then causes the release of tubulin polypeptides that are committed to the native state.</text>
</comment>
<proteinExistence type="inferred from homology"/>
<evidence type="ECO:0000256" key="4">
    <source>
        <dbReference type="SAM" id="MobiDB-lite"/>
    </source>
</evidence>
<feature type="compositionally biased region" description="Basic and acidic residues" evidence="4">
    <location>
        <begin position="11"/>
        <end position="20"/>
    </location>
</feature>
<sequence length="96" mass="10486">MYQKELTSQQERVKKLEADLKNGSASEDGNAEFMVKQEQKAIEETKAVFGPLQTRIGEAVSRLEEQIASAEGDSNANADELTKAKEVLASTPKDDA</sequence>
<evidence type="ECO:0000256" key="3">
    <source>
        <dbReference type="RuleBase" id="RU364030"/>
    </source>
</evidence>
<feature type="region of interest" description="Disordered" evidence="4">
    <location>
        <begin position="1"/>
        <end position="32"/>
    </location>
</feature>
<evidence type="ECO:0000313" key="5">
    <source>
        <dbReference type="EMBL" id="KAK8056149.1"/>
    </source>
</evidence>
<keyword evidence="3" id="KW-0206">Cytoskeleton</keyword>
<name>A0ABR1UE39_9PEZI</name>
<dbReference type="EMBL" id="JAQQWK010000001">
    <property type="protein sequence ID" value="KAK8056149.1"/>
    <property type="molecule type" value="Genomic_DNA"/>
</dbReference>
<dbReference type="SUPFAM" id="SSF46988">
    <property type="entry name" value="Tubulin chaperone cofactor A"/>
    <property type="match status" value="1"/>
</dbReference>
<comment type="similarity">
    <text evidence="1 3">Belongs to the TBCA family.</text>
</comment>